<dbReference type="Pfam" id="PF03372">
    <property type="entry name" value="Exo_endo_phos"/>
    <property type="match status" value="1"/>
</dbReference>
<evidence type="ECO:0000313" key="3">
    <source>
        <dbReference type="Proteomes" id="UP000721954"/>
    </source>
</evidence>
<accession>A0ABS3XVD7</accession>
<keyword evidence="2" id="KW-0378">Hydrolase</keyword>
<name>A0ABS3XVD7_9ACTN</name>
<dbReference type="PANTHER" id="PTHR41349">
    <property type="match status" value="1"/>
</dbReference>
<dbReference type="InterPro" id="IPR005135">
    <property type="entry name" value="Endo/exonuclease/phosphatase"/>
</dbReference>
<keyword evidence="3" id="KW-1185">Reference proteome</keyword>
<dbReference type="GO" id="GO:0004519">
    <property type="term" value="F:endonuclease activity"/>
    <property type="evidence" value="ECO:0007669"/>
    <property type="project" value="UniProtKB-KW"/>
</dbReference>
<dbReference type="PANTHER" id="PTHR41349:SF1">
    <property type="entry name" value="PROTEIN CBG08683"/>
    <property type="match status" value="1"/>
</dbReference>
<dbReference type="InterPro" id="IPR036691">
    <property type="entry name" value="Endo/exonu/phosph_ase_sf"/>
</dbReference>
<keyword evidence="2" id="KW-0540">Nuclease</keyword>
<dbReference type="EMBL" id="JAFFZM010000007">
    <property type="protein sequence ID" value="MBO8199283.1"/>
    <property type="molecule type" value="Genomic_DNA"/>
</dbReference>
<dbReference type="SUPFAM" id="SSF56219">
    <property type="entry name" value="DNase I-like"/>
    <property type="match status" value="1"/>
</dbReference>
<evidence type="ECO:0000259" key="1">
    <source>
        <dbReference type="Pfam" id="PF03372"/>
    </source>
</evidence>
<dbReference type="Proteomes" id="UP000721954">
    <property type="component" value="Unassembled WGS sequence"/>
</dbReference>
<evidence type="ECO:0000313" key="2">
    <source>
        <dbReference type="EMBL" id="MBO8199283.1"/>
    </source>
</evidence>
<dbReference type="GeneID" id="96259601"/>
<comment type="caution">
    <text evidence="2">The sequence shown here is derived from an EMBL/GenBank/DDBJ whole genome shotgun (WGS) entry which is preliminary data.</text>
</comment>
<keyword evidence="2" id="KW-0255">Endonuclease</keyword>
<organism evidence="2 3">
    <name type="scientific">Streptomyces smyrnaeus</name>
    <dbReference type="NCBI Taxonomy" id="1387713"/>
    <lineage>
        <taxon>Bacteria</taxon>
        <taxon>Bacillati</taxon>
        <taxon>Actinomycetota</taxon>
        <taxon>Actinomycetes</taxon>
        <taxon>Kitasatosporales</taxon>
        <taxon>Streptomycetaceae</taxon>
        <taxon>Streptomyces</taxon>
    </lineage>
</organism>
<feature type="domain" description="Endonuclease/exonuclease/phosphatase" evidence="1">
    <location>
        <begin position="219"/>
        <end position="503"/>
    </location>
</feature>
<gene>
    <name evidence="2" type="ORF">JW613_13385</name>
</gene>
<proteinExistence type="predicted"/>
<protein>
    <submittedName>
        <fullName evidence="2">Endonuclease/exonuclease/phosphatase family protein</fullName>
    </submittedName>
</protein>
<dbReference type="RefSeq" id="WP_209211027.1">
    <property type="nucleotide sequence ID" value="NZ_JAFFZM010000007.1"/>
</dbReference>
<dbReference type="Gene3D" id="3.60.10.10">
    <property type="entry name" value="Endonuclease/exonuclease/phosphatase"/>
    <property type="match status" value="1"/>
</dbReference>
<reference evidence="2 3" key="1">
    <citation type="submission" date="2021-02" db="EMBL/GenBank/DDBJ databases">
        <title>Streptomyces spirodelae sp. nov., isolated from duckweed.</title>
        <authorList>
            <person name="Saimee Y."/>
            <person name="Duangmal K."/>
        </authorList>
    </citation>
    <scope>NUCLEOTIDE SEQUENCE [LARGE SCALE GENOMIC DNA]</scope>
    <source>
        <strain evidence="2 3">DSM 42105</strain>
    </source>
</reference>
<sequence>MANRISLYTSEPLRPGADIPVFYEVEAEGDNRVALYRGDGADAECVTFEHAPGKAGLVWFSGLSTDPDQDDAISPGPYLLKLQGTVAPGQARGDSVRESVTDLTEPLPFDLTSDPYFVTSSFTTANAITGQPVCVPLAGLLTSFGRPVLFAKDSGDEWLSVSPAGEVTGVAPGATHGGYGHIVVTAHDADDLNAAVATVAVTVPLRAETDPVADRLRVATWNMWYDATRVLNGDDKVIRALLEEDIDLVALQEVHRYQEPGTVRRLAERLGWYYHQYPRLNDDPIDDKDVGLLSRYPIDHDASGLGEHYLRTAVTIGALTLQVCTVHLDHTSYGPDKAPPGTRRFTPAVQAQEDASDRAEEMKDHILAPLTPFTDRADEQPVLILGDFNSPSHLDWTSEVSTPPFNWPATQLLEDAAFTDSYRAVHPAPSANLGLTWSPVTLWRQELQRVEPLDRIDFIFHKGSRLRPLDSHTLVTGNPAPAEEHPAWEDHPRYRYNTWPSDHAALITTYEIQHPSLHPQDSSIDGRND</sequence>